<dbReference type="Gene3D" id="3.20.20.70">
    <property type="entry name" value="Aldolase class I"/>
    <property type="match status" value="1"/>
</dbReference>
<name>A0A1M4V014_MARH1</name>
<evidence type="ECO:0008006" key="7">
    <source>
        <dbReference type="Google" id="ProtNLM"/>
    </source>
</evidence>
<keyword evidence="6" id="KW-1185">Reference proteome</keyword>
<evidence type="ECO:0000256" key="1">
    <source>
        <dbReference type="ARBA" id="ARBA00022691"/>
    </source>
</evidence>
<dbReference type="GO" id="GO:0046872">
    <property type="term" value="F:metal ion binding"/>
    <property type="evidence" value="ECO:0007669"/>
    <property type="project" value="UniProtKB-KW"/>
</dbReference>
<dbReference type="InterPro" id="IPR058240">
    <property type="entry name" value="rSAM_sf"/>
</dbReference>
<dbReference type="InterPro" id="IPR013785">
    <property type="entry name" value="Aldolase_TIM"/>
</dbReference>
<gene>
    <name evidence="5" type="ORF">SAMN02745164_00799</name>
</gene>
<dbReference type="AlphaFoldDB" id="A0A1M4V014"/>
<dbReference type="SUPFAM" id="SSF102114">
    <property type="entry name" value="Radical SAM enzymes"/>
    <property type="match status" value="1"/>
</dbReference>
<dbReference type="GO" id="GO:0051536">
    <property type="term" value="F:iron-sulfur cluster binding"/>
    <property type="evidence" value="ECO:0007669"/>
    <property type="project" value="UniProtKB-KW"/>
</dbReference>
<dbReference type="OrthoDB" id="5420460at2"/>
<dbReference type="GO" id="GO:0003824">
    <property type="term" value="F:catalytic activity"/>
    <property type="evidence" value="ECO:0007669"/>
    <property type="project" value="InterPro"/>
</dbReference>
<dbReference type="RefSeq" id="WP_072863679.1">
    <property type="nucleotide sequence ID" value="NZ_FQUI01000009.1"/>
</dbReference>
<protein>
    <recommendedName>
        <fullName evidence="7">Radical SAM protein</fullName>
    </recommendedName>
</protein>
<reference evidence="5" key="1">
    <citation type="submission" date="2016-11" db="EMBL/GenBank/DDBJ databases">
        <authorList>
            <person name="Varghese N."/>
            <person name="Submissions S."/>
        </authorList>
    </citation>
    <scope>NUCLEOTIDE SEQUENCE [LARGE SCALE GENOMIC DNA]</scope>
    <source>
        <strain evidence="5">DSM 16785</strain>
    </source>
</reference>
<keyword evidence="2" id="KW-0479">Metal-binding</keyword>
<dbReference type="STRING" id="1122195.SAMN02745164_00799"/>
<evidence type="ECO:0000313" key="6">
    <source>
        <dbReference type="Proteomes" id="UP000184334"/>
    </source>
</evidence>
<dbReference type="PANTHER" id="PTHR43288:SF2">
    <property type="entry name" value="RADICAL SAM CORE DOMAIN-CONTAINING PROTEIN"/>
    <property type="match status" value="1"/>
</dbReference>
<dbReference type="SFLD" id="SFLDG01113">
    <property type="entry name" value="Uncharacterised_Radical_SAM_Su"/>
    <property type="match status" value="1"/>
</dbReference>
<keyword evidence="3" id="KW-0408">Iron</keyword>
<dbReference type="PANTHER" id="PTHR43288">
    <property type="entry name" value="BIOTIN SYNTHASE-RELATED PROTEIN, RADICAL SAM SUPERFAMILY"/>
    <property type="match status" value="1"/>
</dbReference>
<comment type="caution">
    <text evidence="5">The sequence shown here is derived from an EMBL/GenBank/DDBJ whole genome shotgun (WGS) entry which is preliminary data.</text>
</comment>
<keyword evidence="4" id="KW-0411">Iron-sulfur</keyword>
<sequence>MENKIHFVKIEKTRSISLTGNYCSLNCKHCNKHYLEHMATINDIDNLSNMNSFLLSGGMNNEIKVPVYNFIEKLKEYKDKYKFKYNLHTGFMNYNELKKIKNISDAISFDLVGNKETMINVYGIDKFDEMWNTFDNLFKLNFNIKPHITIGLNGGQITHEFDALKKIKEYNIDEIIFLVFIPTKGSFFENKNPPDINEVYNIFKYTKDNFPNIKLTLGCMHPRGYYRKEIQKKLLFVADKIVQPVKSTINLAKKLDFDITWSYECCVF</sequence>
<dbReference type="EMBL" id="FQUI01000009">
    <property type="protein sequence ID" value="SHE62250.1"/>
    <property type="molecule type" value="Genomic_DNA"/>
</dbReference>
<dbReference type="SFLD" id="SFLDS00029">
    <property type="entry name" value="Radical_SAM"/>
    <property type="match status" value="1"/>
</dbReference>
<evidence type="ECO:0000256" key="3">
    <source>
        <dbReference type="ARBA" id="ARBA00023004"/>
    </source>
</evidence>
<dbReference type="CDD" id="cd01335">
    <property type="entry name" value="Radical_SAM"/>
    <property type="match status" value="1"/>
</dbReference>
<dbReference type="Proteomes" id="UP000184334">
    <property type="component" value="Unassembled WGS sequence"/>
</dbReference>
<accession>A0A1M4V014</accession>
<organism evidence="5 6">
    <name type="scientific">Marinitoga hydrogenitolerans (strain DSM 16785 / JCM 12826 / AT1271)</name>
    <dbReference type="NCBI Taxonomy" id="1122195"/>
    <lineage>
        <taxon>Bacteria</taxon>
        <taxon>Thermotogati</taxon>
        <taxon>Thermotogota</taxon>
        <taxon>Thermotogae</taxon>
        <taxon>Petrotogales</taxon>
        <taxon>Petrotogaceae</taxon>
        <taxon>Marinitoga</taxon>
    </lineage>
</organism>
<evidence type="ECO:0000256" key="4">
    <source>
        <dbReference type="ARBA" id="ARBA00023014"/>
    </source>
</evidence>
<dbReference type="InterPro" id="IPR007197">
    <property type="entry name" value="rSAM"/>
</dbReference>
<proteinExistence type="predicted"/>
<evidence type="ECO:0000256" key="2">
    <source>
        <dbReference type="ARBA" id="ARBA00022723"/>
    </source>
</evidence>
<keyword evidence="1" id="KW-0949">S-adenosyl-L-methionine</keyword>
<evidence type="ECO:0000313" key="5">
    <source>
        <dbReference type="EMBL" id="SHE62250.1"/>
    </source>
</evidence>